<evidence type="ECO:0000256" key="8">
    <source>
        <dbReference type="ARBA" id="ARBA00045608"/>
    </source>
</evidence>
<evidence type="ECO:0000313" key="11">
    <source>
        <dbReference type="Proteomes" id="UP000695562"/>
    </source>
</evidence>
<dbReference type="Proteomes" id="UP000695562">
    <property type="component" value="Unassembled WGS sequence"/>
</dbReference>
<organism evidence="10 11">
    <name type="scientific">Polysphondylium violaceum</name>
    <dbReference type="NCBI Taxonomy" id="133409"/>
    <lineage>
        <taxon>Eukaryota</taxon>
        <taxon>Amoebozoa</taxon>
        <taxon>Evosea</taxon>
        <taxon>Eumycetozoa</taxon>
        <taxon>Dictyostelia</taxon>
        <taxon>Dictyosteliales</taxon>
        <taxon>Dictyosteliaceae</taxon>
        <taxon>Polysphondylium</taxon>
    </lineage>
</organism>
<name>A0A8J4V6E3_9MYCE</name>
<dbReference type="AlphaFoldDB" id="A0A8J4V6E3"/>
<reference evidence="10" key="1">
    <citation type="submission" date="2020-01" db="EMBL/GenBank/DDBJ databases">
        <title>Development of genomics and gene disruption for Polysphondylium violaceum indicates a role for the polyketide synthase stlB in stalk morphogenesis.</title>
        <authorList>
            <person name="Narita B."/>
            <person name="Kawabe Y."/>
            <person name="Kin K."/>
            <person name="Saito T."/>
            <person name="Gibbs R."/>
            <person name="Kuspa A."/>
            <person name="Muzny D."/>
            <person name="Queller D."/>
            <person name="Richards S."/>
            <person name="Strassman J."/>
            <person name="Sucgang R."/>
            <person name="Worley K."/>
            <person name="Schaap P."/>
        </authorList>
    </citation>
    <scope>NUCLEOTIDE SEQUENCE</scope>
    <source>
        <strain evidence="10">QSvi11</strain>
    </source>
</reference>
<evidence type="ECO:0000256" key="1">
    <source>
        <dbReference type="ARBA" id="ARBA00004477"/>
    </source>
</evidence>
<keyword evidence="4 9" id="KW-0812">Transmembrane</keyword>
<dbReference type="InterPro" id="IPR009582">
    <property type="entry name" value="Spc2/SPCS2"/>
</dbReference>
<comment type="subcellular location">
    <subcellularLocation>
        <location evidence="1 9">Endoplasmic reticulum membrane</location>
        <topology evidence="1 9">Multi-pass membrane protein</topology>
    </subcellularLocation>
</comment>
<dbReference type="Pfam" id="PF06703">
    <property type="entry name" value="SPC25"/>
    <property type="match status" value="1"/>
</dbReference>
<evidence type="ECO:0000256" key="2">
    <source>
        <dbReference type="ARBA" id="ARBA00007324"/>
    </source>
</evidence>
<dbReference type="PANTHER" id="PTHR13085">
    <property type="entry name" value="MICROSOMAL SIGNAL PEPTIDASE 25 KDA SUBUNIT"/>
    <property type="match status" value="1"/>
</dbReference>
<evidence type="ECO:0000256" key="3">
    <source>
        <dbReference type="ARBA" id="ARBA00017057"/>
    </source>
</evidence>
<gene>
    <name evidence="10" type="ORF">CYY_002934</name>
</gene>
<protein>
    <recommendedName>
        <fullName evidence="3 9">Signal peptidase complex subunit 2</fullName>
    </recommendedName>
</protein>
<dbReference type="EMBL" id="AJWJ01000087">
    <property type="protein sequence ID" value="KAF2075752.1"/>
    <property type="molecule type" value="Genomic_DNA"/>
</dbReference>
<evidence type="ECO:0000256" key="4">
    <source>
        <dbReference type="ARBA" id="ARBA00022692"/>
    </source>
</evidence>
<dbReference type="OrthoDB" id="29558at2759"/>
<sequence length="183" mass="21341">MSDENEKKEKPVQVTLYDSLSMKQTLDDAVVKYITDKLGYKQNHKMNYIKVLLGFIGCCLAALAQFYPVPFPQNKPILIVCVFFYAIISTILYYINMFIQKDYIVFAVKESNEKEIQVSSTLPRYDPNYTIKIEYRNISTPTPITFTKSIDQYFDIKGYFVQDKFFNDLSGVFKKFITTNKAE</sequence>
<keyword evidence="11" id="KW-1185">Reference proteome</keyword>
<feature type="transmembrane region" description="Helical" evidence="9">
    <location>
        <begin position="51"/>
        <end position="71"/>
    </location>
</feature>
<accession>A0A8J4V6E3</accession>
<evidence type="ECO:0000256" key="9">
    <source>
        <dbReference type="RuleBase" id="RU368033"/>
    </source>
</evidence>
<comment type="function">
    <text evidence="8 9">Component of the signal peptidase complex (SPC) which catalyzes the cleavage of N-terminal signal sequences from nascent proteins as they are translocated into the lumen of the endoplasmic reticulum. Enhances the enzymatic activity of SPC and facilitates the interactions between different components of the translocation site.</text>
</comment>
<evidence type="ECO:0000256" key="5">
    <source>
        <dbReference type="ARBA" id="ARBA00022824"/>
    </source>
</evidence>
<dbReference type="GO" id="GO:0045047">
    <property type="term" value="P:protein targeting to ER"/>
    <property type="evidence" value="ECO:0007669"/>
    <property type="project" value="TreeGrafter"/>
</dbReference>
<dbReference type="GO" id="GO:0005787">
    <property type="term" value="C:signal peptidase complex"/>
    <property type="evidence" value="ECO:0007669"/>
    <property type="project" value="UniProtKB-UniRule"/>
</dbReference>
<dbReference type="GO" id="GO:0008233">
    <property type="term" value="F:peptidase activity"/>
    <property type="evidence" value="ECO:0007669"/>
    <property type="project" value="UniProtKB-UniRule"/>
</dbReference>
<comment type="caution">
    <text evidence="10">The sequence shown here is derived from an EMBL/GenBank/DDBJ whole genome shotgun (WGS) entry which is preliminary data.</text>
</comment>
<evidence type="ECO:0000256" key="6">
    <source>
        <dbReference type="ARBA" id="ARBA00022989"/>
    </source>
</evidence>
<keyword evidence="6 9" id="KW-1133">Transmembrane helix</keyword>
<proteinExistence type="inferred from homology"/>
<evidence type="ECO:0000256" key="7">
    <source>
        <dbReference type="ARBA" id="ARBA00023136"/>
    </source>
</evidence>
<dbReference type="GO" id="GO:0006465">
    <property type="term" value="P:signal peptide processing"/>
    <property type="evidence" value="ECO:0007669"/>
    <property type="project" value="UniProtKB-UniRule"/>
</dbReference>
<keyword evidence="5 9" id="KW-0256">Endoplasmic reticulum</keyword>
<comment type="similarity">
    <text evidence="2 9">Belongs to the SPCS2 family.</text>
</comment>
<evidence type="ECO:0000313" key="10">
    <source>
        <dbReference type="EMBL" id="KAF2075752.1"/>
    </source>
</evidence>
<dbReference type="PANTHER" id="PTHR13085:SF0">
    <property type="entry name" value="SIGNAL PEPTIDASE COMPLEX SUBUNIT 2"/>
    <property type="match status" value="1"/>
</dbReference>
<keyword evidence="7 9" id="KW-0472">Membrane</keyword>
<feature type="transmembrane region" description="Helical" evidence="9">
    <location>
        <begin position="77"/>
        <end position="95"/>
    </location>
</feature>